<organism evidence="7 8">
    <name type="scientific">Microbispora triticiradicis</name>
    <dbReference type="NCBI Taxonomy" id="2200763"/>
    <lineage>
        <taxon>Bacteria</taxon>
        <taxon>Bacillati</taxon>
        <taxon>Actinomycetota</taxon>
        <taxon>Actinomycetes</taxon>
        <taxon>Streptosporangiales</taxon>
        <taxon>Streptosporangiaceae</taxon>
        <taxon>Microbispora</taxon>
    </lineage>
</organism>
<feature type="repeat" description="WD" evidence="3">
    <location>
        <begin position="1447"/>
        <end position="1488"/>
    </location>
</feature>
<dbReference type="Pfam" id="PF13676">
    <property type="entry name" value="TIR_2"/>
    <property type="match status" value="1"/>
</dbReference>
<proteinExistence type="predicted"/>
<dbReference type="SUPFAM" id="SSF52540">
    <property type="entry name" value="P-loop containing nucleoside triphosphate hydrolases"/>
    <property type="match status" value="1"/>
</dbReference>
<feature type="repeat" description="WD" evidence="3">
    <location>
        <begin position="1793"/>
        <end position="1823"/>
    </location>
</feature>
<dbReference type="Pfam" id="PF22739">
    <property type="entry name" value="NA-iREase3"/>
    <property type="match status" value="1"/>
</dbReference>
<protein>
    <submittedName>
        <fullName evidence="7">TIR domain-containing protein</fullName>
    </submittedName>
</protein>
<feature type="repeat" description="WD" evidence="3">
    <location>
        <begin position="1365"/>
        <end position="1404"/>
    </location>
</feature>
<feature type="repeat" description="WD" evidence="3">
    <location>
        <begin position="1531"/>
        <end position="1572"/>
    </location>
</feature>
<feature type="repeat" description="WD" evidence="3">
    <location>
        <begin position="1327"/>
        <end position="1356"/>
    </location>
</feature>
<feature type="repeat" description="WD" evidence="3">
    <location>
        <begin position="1405"/>
        <end position="1446"/>
    </location>
</feature>
<dbReference type="PROSITE" id="PS50294">
    <property type="entry name" value="WD_REPEATS_REGION"/>
    <property type="match status" value="12"/>
</dbReference>
<dbReference type="InterPro" id="IPR019775">
    <property type="entry name" value="WD40_repeat_CS"/>
</dbReference>
<dbReference type="InterPro" id="IPR035897">
    <property type="entry name" value="Toll_tir_struct_dom_sf"/>
</dbReference>
<dbReference type="Proteomes" id="UP000309033">
    <property type="component" value="Unassembled WGS sequence"/>
</dbReference>
<dbReference type="PANTHER" id="PTHR19879">
    <property type="entry name" value="TRANSCRIPTION INITIATION FACTOR TFIID"/>
    <property type="match status" value="1"/>
</dbReference>
<keyword evidence="1 3" id="KW-0853">WD repeat</keyword>
<feature type="repeat" description="WD" evidence="3">
    <location>
        <begin position="1489"/>
        <end position="1521"/>
    </location>
</feature>
<keyword evidence="2" id="KW-0677">Repeat</keyword>
<feature type="repeat" description="WD" evidence="3">
    <location>
        <begin position="1741"/>
        <end position="1782"/>
    </location>
</feature>
<feature type="domain" description="TIR" evidence="5">
    <location>
        <begin position="7"/>
        <end position="140"/>
    </location>
</feature>
<dbReference type="PRINTS" id="PR00320">
    <property type="entry name" value="GPROTEINBRPT"/>
</dbReference>
<dbReference type="Gene3D" id="3.40.50.10140">
    <property type="entry name" value="Toll/interleukin-1 receptor homology (TIR) domain"/>
    <property type="match status" value="1"/>
</dbReference>
<dbReference type="InterPro" id="IPR054571">
    <property type="entry name" value="NA-iREase3_dom"/>
</dbReference>
<sequence length="1922" mass="206699">MSGRGDARTEIFVSYSPADERWATWIAWQLEAAGYRTMLQAWDFVPGTNFIDFMDRGVSEADLVVAVLTRNYLGSRYGRLEWQAALRADPDNPSNKLVTVRLEDCPLDGLLSTITWVDLLGVTDPGEARRLLLTRIRQALAGRAKPDEAPRFPAGSADSTPSPHGPRALRPPADPPPAVRIPRARRSPAAEPAFPTAERAGGASSVTVLHVAGPRFGRGLAEADEPLDAGELQASVWADLTRLADAGVPQPDLLVVTGDLTESGSIRECEQALAFLTGLRVLLGLEPGRLAVVPGPRDVTKAACRAYFATCEADDVRPQPPYWPKWRHFSTLFGELYQGLDGPAFDSAQPWTLFELPELRTVVAGINSTIAMSHREEDAHGFVGEAQAAWFAERLRPYEGWLRIGVVAHPPRPGLRDADTLERLLGSRLDLLVHGRDARRGGPAEAGELNGLPCVPALAPGRHQILQFTPEGLRRWTRDRPELREPEVLPYHWRGWRPQSPPPPVAEPPEEAPEEPAGPADLLLDLIAEVCETRFERAKIKRVAGDPPRLLVTHPEDGFVRQVLVGAHAGEPGEEHIEAFLGHVHAAGLEHAAELVYQGPPPPRALRDDALRRGLRLRSFTEFQGLLDLSAYVAGQTARLRGDRRYPPELYVPQRFRELDRNGGEVRDDLGGELMRLLAADHGRFVLVLGDFGRGKTFSLREVARRIPAELPHLIPILIELRALDKAHSVAGLVAAHLANHGEELIDLKAFHYMLRQGRIVLLFDGFDELVTRVTYERAADHLDTLLRAAEDKAKIVVAGRTQHFKSRSQVMTALGEKVGLLPNRRVLGIEEFTEEQIRAYLVNRYGSREAADDRMALLTGIADLLGLAHNPRMLSFIADLPEERLRAVARAGETISAAGLYQEILDTWLAFEEERVGGVAGAPGGLTREELRRATTTLALRLWETGETYLRPAELAEAADTLTGLASDPQVPVPYGSGGAAGAARLTPEQAVHAVGAGSLLVRTDEGLFGFIHASVAEWLVARHLAESLGGPPGRPPGGPSAWLGLRPLSTLTVDFLCDLADASRLQAWAARTLASPASGDVARANAIKVTTRLRTSARTDLRGARLSGEDLSYRELQGVDLTGADLTDTRLVGADLSHAVLRDARLAGARLDEAVLVGADLRGADLTRARLARADLRDVAVEGSRWDRAALIGSTGVPFTAPELRGAAVAPAVPAGPAGPGRAGDAVGAEPAPAVVGVPYGYHFESSRLPEPVAYHPDGGVLALGGEDGGVLVCDAVTGSALRTLHGHRGRVYKVAYGEAGLVTGASDGTVRVWDPHTGAPSHVLRGHPEGVWPVVTSGDLIAAGGADGVVRIWASGELVRELPGHTAPIYTAVFLPGLLVTGDRAGVIRVWDLATGQVRHHLRGHSGAVYRLVLSPDGTRLAAGDGQGVLRLWDPRSGAALHELTGHPGRIYSLAFHPEGRLLASGDTEGAVRLWDPVTGEAAGSLPGHRGAVYQVLFDPTGELLATGDSDGVVRIWDPVTAQARAELTGHRGSVWPFAFRPDGRQLATSSNDGTARLWDPHTGQCAQTLRGHGRRITSVRFSADGGMLAACGNDGYVRLWDPATGRRLRSLTGTADRLVSAVFSPAGPLLATASNDGGVYLWNPVAGVYERELNVETDHVWAEAFSPDGELLATANDDDSVRLWYRPTGRQVANLSGHRGRVRSIAFDPGGRFVATGCDDRRARLWDLRTGTCTATLDGHGDRVYAVAFSPSGDLLVSASNDGTARLWDVASGECAHVLDGGGRLWTAAFSPSGDLLATAGDDLAVHLWDPSTGARVGTLAGHGRRIWSVAFHPSGDLLASGGDDGVVILWDVPGRRRRTTLLGLPEGWAAFSPDGLYKLEGDVTGQFWFVIGMCRFEPGELDEYLPEVRRLALDEPF</sequence>
<feature type="repeat" description="WD" evidence="3">
    <location>
        <begin position="1824"/>
        <end position="1865"/>
    </location>
</feature>
<dbReference type="InterPro" id="IPR020472">
    <property type="entry name" value="WD40_PAC1"/>
</dbReference>
<evidence type="ECO:0000259" key="6">
    <source>
        <dbReference type="PROSITE" id="PS50837"/>
    </source>
</evidence>
<evidence type="ECO:0000256" key="1">
    <source>
        <dbReference type="ARBA" id="ARBA00022574"/>
    </source>
</evidence>
<dbReference type="SUPFAM" id="SSF50998">
    <property type="entry name" value="Quinoprotein alcohol dehydrogenase-like"/>
    <property type="match status" value="1"/>
</dbReference>
<dbReference type="Pfam" id="PF00400">
    <property type="entry name" value="WD40"/>
    <property type="match status" value="14"/>
</dbReference>
<dbReference type="SUPFAM" id="SSF52200">
    <property type="entry name" value="Toll/Interleukin receptor TIR domain"/>
    <property type="match status" value="1"/>
</dbReference>
<dbReference type="InterPro" id="IPR000157">
    <property type="entry name" value="TIR_dom"/>
</dbReference>
<dbReference type="SUPFAM" id="SSF50978">
    <property type="entry name" value="WD40 repeat-like"/>
    <property type="match status" value="2"/>
</dbReference>
<dbReference type="PROSITE" id="PS50082">
    <property type="entry name" value="WD_REPEATS_2"/>
    <property type="match status" value="14"/>
</dbReference>
<evidence type="ECO:0000313" key="8">
    <source>
        <dbReference type="Proteomes" id="UP000309033"/>
    </source>
</evidence>
<dbReference type="Gene3D" id="2.160.20.80">
    <property type="entry name" value="E3 ubiquitin-protein ligase SopA"/>
    <property type="match status" value="1"/>
</dbReference>
<evidence type="ECO:0000313" key="7">
    <source>
        <dbReference type="EMBL" id="TLP55174.1"/>
    </source>
</evidence>
<feature type="region of interest" description="Disordered" evidence="4">
    <location>
        <begin position="494"/>
        <end position="517"/>
    </location>
</feature>
<dbReference type="Pfam" id="PF05729">
    <property type="entry name" value="NACHT"/>
    <property type="match status" value="1"/>
</dbReference>
<dbReference type="InterPro" id="IPR001646">
    <property type="entry name" value="5peptide_repeat"/>
</dbReference>
<evidence type="ECO:0000256" key="2">
    <source>
        <dbReference type="ARBA" id="ARBA00022737"/>
    </source>
</evidence>
<dbReference type="Gene3D" id="3.40.50.300">
    <property type="entry name" value="P-loop containing nucleotide triphosphate hydrolases"/>
    <property type="match status" value="1"/>
</dbReference>
<dbReference type="OrthoDB" id="414967at2"/>
<accession>A0A5R8YPH9</accession>
<dbReference type="SMART" id="SM00255">
    <property type="entry name" value="TIR"/>
    <property type="match status" value="1"/>
</dbReference>
<dbReference type="InterPro" id="IPR015943">
    <property type="entry name" value="WD40/YVTN_repeat-like_dom_sf"/>
</dbReference>
<evidence type="ECO:0000256" key="4">
    <source>
        <dbReference type="SAM" id="MobiDB-lite"/>
    </source>
</evidence>
<feature type="region of interest" description="Disordered" evidence="4">
    <location>
        <begin position="143"/>
        <end position="201"/>
    </location>
</feature>
<dbReference type="PANTHER" id="PTHR19879:SF9">
    <property type="entry name" value="TRANSCRIPTION INITIATION FACTOR TFIID SUBUNIT 5"/>
    <property type="match status" value="1"/>
</dbReference>
<dbReference type="PROSITE" id="PS50104">
    <property type="entry name" value="TIR"/>
    <property type="match status" value="1"/>
</dbReference>
<dbReference type="InterPro" id="IPR027417">
    <property type="entry name" value="P-loop_NTPase"/>
</dbReference>
<dbReference type="EMBL" id="VANP01000011">
    <property type="protein sequence ID" value="TLP55174.1"/>
    <property type="molecule type" value="Genomic_DNA"/>
</dbReference>
<keyword evidence="8" id="KW-1185">Reference proteome</keyword>
<feature type="repeat" description="WD" evidence="3">
    <location>
        <begin position="1615"/>
        <end position="1647"/>
    </location>
</feature>
<dbReference type="Gene3D" id="3.60.21.10">
    <property type="match status" value="1"/>
</dbReference>
<evidence type="ECO:0000256" key="3">
    <source>
        <dbReference type="PROSITE-ProRule" id="PRU00221"/>
    </source>
</evidence>
<feature type="domain" description="NACHT" evidence="6">
    <location>
        <begin position="684"/>
        <end position="802"/>
    </location>
</feature>
<dbReference type="SUPFAM" id="SSF141571">
    <property type="entry name" value="Pentapeptide repeat-like"/>
    <property type="match status" value="1"/>
</dbReference>
<dbReference type="InterPro" id="IPR007111">
    <property type="entry name" value="NACHT_NTPase"/>
</dbReference>
<dbReference type="CDD" id="cd00200">
    <property type="entry name" value="WD40"/>
    <property type="match status" value="2"/>
</dbReference>
<reference evidence="7" key="1">
    <citation type="submission" date="2019-05" db="EMBL/GenBank/DDBJ databases">
        <title>Isolation, diversity and antifungal activity of Actinobacteria from wheat.</title>
        <authorList>
            <person name="Yu B."/>
        </authorList>
    </citation>
    <scope>NUCLEOTIDE SEQUENCE [LARGE SCALE GENOMIC DNA]</scope>
    <source>
        <strain evidence="7">NEAU-HEGS1-5</strain>
    </source>
</reference>
<dbReference type="InterPro" id="IPR036322">
    <property type="entry name" value="WD40_repeat_dom_sf"/>
</dbReference>
<evidence type="ECO:0000259" key="5">
    <source>
        <dbReference type="PROSITE" id="PS50104"/>
    </source>
</evidence>
<feature type="repeat" description="WD" evidence="3">
    <location>
        <begin position="1699"/>
        <end position="1740"/>
    </location>
</feature>
<dbReference type="InterPro" id="IPR029052">
    <property type="entry name" value="Metallo-depent_PP-like"/>
</dbReference>
<feature type="repeat" description="WD" evidence="3">
    <location>
        <begin position="1287"/>
        <end position="1326"/>
    </location>
</feature>
<dbReference type="SMART" id="SM00320">
    <property type="entry name" value="WD40"/>
    <property type="match status" value="14"/>
</dbReference>
<feature type="repeat" description="WD" evidence="3">
    <location>
        <begin position="1657"/>
        <end position="1698"/>
    </location>
</feature>
<feature type="repeat" description="WD" evidence="3">
    <location>
        <begin position="1573"/>
        <end position="1614"/>
    </location>
</feature>
<dbReference type="InterPro" id="IPR001680">
    <property type="entry name" value="WD40_rpt"/>
</dbReference>
<dbReference type="SUPFAM" id="SSF56300">
    <property type="entry name" value="Metallo-dependent phosphatases"/>
    <property type="match status" value="1"/>
</dbReference>
<dbReference type="PROSITE" id="PS50837">
    <property type="entry name" value="NACHT"/>
    <property type="match status" value="1"/>
</dbReference>
<name>A0A5R8YPH9_9ACTN</name>
<gene>
    <name evidence="7" type="ORF">FED44_25970</name>
</gene>
<dbReference type="PROSITE" id="PS00678">
    <property type="entry name" value="WD_REPEATS_1"/>
    <property type="match status" value="3"/>
</dbReference>
<dbReference type="Gene3D" id="2.130.10.10">
    <property type="entry name" value="YVTN repeat-like/Quinoprotein amine dehydrogenase"/>
    <property type="match status" value="4"/>
</dbReference>
<dbReference type="InterPro" id="IPR011047">
    <property type="entry name" value="Quinoprotein_ADH-like_sf"/>
</dbReference>
<comment type="caution">
    <text evidence="7">The sequence shown here is derived from an EMBL/GenBank/DDBJ whole genome shotgun (WGS) entry which is preliminary data.</text>
</comment>
<dbReference type="Pfam" id="PF00805">
    <property type="entry name" value="Pentapeptide"/>
    <property type="match status" value="1"/>
</dbReference>
<dbReference type="GO" id="GO:0007165">
    <property type="term" value="P:signal transduction"/>
    <property type="evidence" value="ECO:0007669"/>
    <property type="project" value="InterPro"/>
</dbReference>